<dbReference type="RefSeq" id="WP_134718549.1">
    <property type="nucleotide sequence ID" value="NZ_SDKM01000021.1"/>
</dbReference>
<keyword evidence="7 11" id="KW-0482">Metalloprotease</keyword>
<keyword evidence="6" id="KW-0862">Zinc</keyword>
<dbReference type="Proteomes" id="UP000295198">
    <property type="component" value="Unassembled WGS sequence"/>
</dbReference>
<dbReference type="SUPFAM" id="SSF55486">
    <property type="entry name" value="Metalloproteases ('zincins'), catalytic domain"/>
    <property type="match status" value="1"/>
</dbReference>
<evidence type="ECO:0000256" key="3">
    <source>
        <dbReference type="ARBA" id="ARBA00022723"/>
    </source>
</evidence>
<gene>
    <name evidence="11" type="ORF">EKO23_14620</name>
</gene>
<dbReference type="Pfam" id="PF05572">
    <property type="entry name" value="Peptidase_M43"/>
    <property type="match status" value="1"/>
</dbReference>
<evidence type="ECO:0000256" key="1">
    <source>
        <dbReference type="ARBA" id="ARBA00008721"/>
    </source>
</evidence>
<reference evidence="11 12" key="1">
    <citation type="submission" date="2019-01" db="EMBL/GenBank/DDBJ databases">
        <title>Nocardioides guangzhouensis sp. nov., an actinobacterium isolated from soil.</title>
        <authorList>
            <person name="Fu Y."/>
            <person name="Cai Y."/>
            <person name="Lin Z."/>
            <person name="Chen P."/>
        </authorList>
    </citation>
    <scope>NUCLEOTIDE SEQUENCE [LARGE SCALE GENOMIC DNA]</scope>
    <source>
        <strain evidence="11 12">130</strain>
    </source>
</reference>
<proteinExistence type="inferred from homology"/>
<organism evidence="11 12">
    <name type="scientific">Nocardioides guangzhouensis</name>
    <dbReference type="NCBI Taxonomy" id="2497878"/>
    <lineage>
        <taxon>Bacteria</taxon>
        <taxon>Bacillati</taxon>
        <taxon>Actinomycetota</taxon>
        <taxon>Actinomycetes</taxon>
        <taxon>Propionibacteriales</taxon>
        <taxon>Nocardioidaceae</taxon>
        <taxon>Nocardioides</taxon>
    </lineage>
</organism>
<feature type="chain" id="PRO_5038602702" evidence="9">
    <location>
        <begin position="30"/>
        <end position="322"/>
    </location>
</feature>
<dbReference type="PANTHER" id="PTHR47466">
    <property type="match status" value="1"/>
</dbReference>
<keyword evidence="2 11" id="KW-0645">Protease</keyword>
<name>A0A4Q4ZBT8_9ACTN</name>
<sequence length="322" mass="34456">MRSLKIRSTLVAGATAALLAGGAAPVAVATANSVASGTHASPAVQKCEDGSSVARVRNKKGKEPAQDPNAAAYGRIKAQPRMPNGSVHIPVAFHMIQSASEPSSRSNADWTSMVDAQIQVLNDAFSGAAEPAGHEGEGADTPFRFDLQSIEFVKNDAWYTVGLQSREERSMKRALYTGNSETLNVYAGNIGDGLLGWAYFPQGYNSGRDYIDGVVMLDESMPGGSAGKYSLGDTLTHEVGHWLALHHTFQAGCSASNDFVKDTPKEAIPQFDCPEGADTCTAPGLDPIHNFMDYTQDSCMYLFTKGQAQRMNDAWINFRAVP</sequence>
<feature type="domain" description="Peptidase M43 pregnancy-associated plasma-A" evidence="10">
    <location>
        <begin position="183"/>
        <end position="313"/>
    </location>
</feature>
<evidence type="ECO:0000256" key="9">
    <source>
        <dbReference type="SAM" id="SignalP"/>
    </source>
</evidence>
<evidence type="ECO:0000256" key="6">
    <source>
        <dbReference type="ARBA" id="ARBA00022833"/>
    </source>
</evidence>
<protein>
    <submittedName>
        <fullName evidence="11">Zinc metalloprotease</fullName>
    </submittedName>
</protein>
<accession>A0A4Q4ZBT8</accession>
<evidence type="ECO:0000256" key="2">
    <source>
        <dbReference type="ARBA" id="ARBA00022670"/>
    </source>
</evidence>
<dbReference type="PANTHER" id="PTHR47466:SF1">
    <property type="entry name" value="METALLOPROTEASE MEP1 (AFU_ORTHOLOGUE AFUA_1G07730)-RELATED"/>
    <property type="match status" value="1"/>
</dbReference>
<comment type="caution">
    <text evidence="11">The sequence shown here is derived from an EMBL/GenBank/DDBJ whole genome shotgun (WGS) entry which is preliminary data.</text>
</comment>
<keyword evidence="3" id="KW-0479">Metal-binding</keyword>
<evidence type="ECO:0000313" key="11">
    <source>
        <dbReference type="EMBL" id="RYP84746.1"/>
    </source>
</evidence>
<evidence type="ECO:0000259" key="10">
    <source>
        <dbReference type="Pfam" id="PF05572"/>
    </source>
</evidence>
<evidence type="ECO:0000256" key="5">
    <source>
        <dbReference type="ARBA" id="ARBA00022801"/>
    </source>
</evidence>
<dbReference type="AlphaFoldDB" id="A0A4Q4ZBT8"/>
<dbReference type="InterPro" id="IPR008754">
    <property type="entry name" value="Peptidase_M43"/>
</dbReference>
<feature type="signal peptide" evidence="9">
    <location>
        <begin position="1"/>
        <end position="29"/>
    </location>
</feature>
<dbReference type="GO" id="GO:0008237">
    <property type="term" value="F:metallopeptidase activity"/>
    <property type="evidence" value="ECO:0007669"/>
    <property type="project" value="UniProtKB-KW"/>
</dbReference>
<keyword evidence="4 9" id="KW-0732">Signal</keyword>
<dbReference type="GO" id="GO:0046872">
    <property type="term" value="F:metal ion binding"/>
    <property type="evidence" value="ECO:0007669"/>
    <property type="project" value="UniProtKB-KW"/>
</dbReference>
<dbReference type="GO" id="GO:0006508">
    <property type="term" value="P:proteolysis"/>
    <property type="evidence" value="ECO:0007669"/>
    <property type="project" value="UniProtKB-KW"/>
</dbReference>
<evidence type="ECO:0000256" key="7">
    <source>
        <dbReference type="ARBA" id="ARBA00023049"/>
    </source>
</evidence>
<dbReference type="OrthoDB" id="6278496at2"/>
<dbReference type="EMBL" id="SDKM01000021">
    <property type="protein sequence ID" value="RYP84746.1"/>
    <property type="molecule type" value="Genomic_DNA"/>
</dbReference>
<keyword evidence="12" id="KW-1185">Reference proteome</keyword>
<evidence type="ECO:0000256" key="4">
    <source>
        <dbReference type="ARBA" id="ARBA00022729"/>
    </source>
</evidence>
<comment type="similarity">
    <text evidence="1">Belongs to the peptidase M43B family.</text>
</comment>
<keyword evidence="5" id="KW-0378">Hydrolase</keyword>
<dbReference type="Gene3D" id="3.40.390.10">
    <property type="entry name" value="Collagenase (Catalytic Domain)"/>
    <property type="match status" value="1"/>
</dbReference>
<evidence type="ECO:0000256" key="8">
    <source>
        <dbReference type="ARBA" id="ARBA00023157"/>
    </source>
</evidence>
<keyword evidence="8" id="KW-1015">Disulfide bond</keyword>
<dbReference type="CDD" id="cd04275">
    <property type="entry name" value="ZnMc_pappalysin_like"/>
    <property type="match status" value="1"/>
</dbReference>
<evidence type="ECO:0000313" key="12">
    <source>
        <dbReference type="Proteomes" id="UP000295198"/>
    </source>
</evidence>
<dbReference type="InterPro" id="IPR024079">
    <property type="entry name" value="MetalloPept_cat_dom_sf"/>
</dbReference>